<name>A0A1Y1MZS1_PHOPY</name>
<keyword evidence="5 9" id="KW-1133">Transmembrane helix</keyword>
<dbReference type="EMBL" id="GEZM01016747">
    <property type="protein sequence ID" value="JAV91153.1"/>
    <property type="molecule type" value="Transcribed_RNA"/>
</dbReference>
<keyword evidence="2" id="KW-0336">GPI-anchor</keyword>
<evidence type="ECO:0000256" key="6">
    <source>
        <dbReference type="ARBA" id="ARBA00023136"/>
    </source>
</evidence>
<dbReference type="Pfam" id="PF17064">
    <property type="entry name" value="QVR"/>
    <property type="match status" value="1"/>
</dbReference>
<evidence type="ECO:0000256" key="4">
    <source>
        <dbReference type="ARBA" id="ARBA00022729"/>
    </source>
</evidence>
<dbReference type="GO" id="GO:0098552">
    <property type="term" value="C:side of membrane"/>
    <property type="evidence" value="ECO:0007669"/>
    <property type="project" value="UniProtKB-KW"/>
</dbReference>
<comment type="subcellular location">
    <subcellularLocation>
        <location evidence="1">Membrane</location>
        <topology evidence="1">Lipid-anchor</topology>
        <topology evidence="1">GPI-anchor</topology>
    </subcellularLocation>
</comment>
<keyword evidence="3 9" id="KW-0812">Transmembrane</keyword>
<evidence type="ECO:0000256" key="3">
    <source>
        <dbReference type="ARBA" id="ARBA00022692"/>
    </source>
</evidence>
<keyword evidence="8" id="KW-0449">Lipoprotein</keyword>
<feature type="chain" id="PRO_5011907516" evidence="10">
    <location>
        <begin position="21"/>
        <end position="141"/>
    </location>
</feature>
<organism evidence="11">
    <name type="scientific">Photinus pyralis</name>
    <name type="common">Common eastern firefly</name>
    <name type="synonym">Lampyris pyralis</name>
    <dbReference type="NCBI Taxonomy" id="7054"/>
    <lineage>
        <taxon>Eukaryota</taxon>
        <taxon>Metazoa</taxon>
        <taxon>Ecdysozoa</taxon>
        <taxon>Arthropoda</taxon>
        <taxon>Hexapoda</taxon>
        <taxon>Insecta</taxon>
        <taxon>Pterygota</taxon>
        <taxon>Neoptera</taxon>
        <taxon>Endopterygota</taxon>
        <taxon>Coleoptera</taxon>
        <taxon>Polyphaga</taxon>
        <taxon>Elateriformia</taxon>
        <taxon>Elateroidea</taxon>
        <taxon>Lampyridae</taxon>
        <taxon>Lampyrinae</taxon>
        <taxon>Photinus</taxon>
    </lineage>
</organism>
<keyword evidence="4 10" id="KW-0732">Signal</keyword>
<evidence type="ECO:0000256" key="10">
    <source>
        <dbReference type="SAM" id="SignalP"/>
    </source>
</evidence>
<evidence type="ECO:0000313" key="11">
    <source>
        <dbReference type="EMBL" id="JAV91154.1"/>
    </source>
</evidence>
<evidence type="ECO:0000256" key="8">
    <source>
        <dbReference type="ARBA" id="ARBA00023288"/>
    </source>
</evidence>
<sequence length="141" mass="14771">MGSYILYSLTMLVAIGTASALKCYSCTGFTCGYGLLSFTYPEVECEARTGISVLDAVASIVPTQCVKIVGKDEQGNGFVARNCTPYSGQVACNLIAGALEIGSGHKDLECYTCTDNLCNSATQFTGMAVVGLIIACFAFLL</sequence>
<dbReference type="GO" id="GO:0032222">
    <property type="term" value="P:regulation of synaptic transmission, cholinergic"/>
    <property type="evidence" value="ECO:0007669"/>
    <property type="project" value="InterPro"/>
</dbReference>
<accession>A0A1Y1MZS1</accession>
<evidence type="ECO:0000256" key="5">
    <source>
        <dbReference type="ARBA" id="ARBA00022989"/>
    </source>
</evidence>
<keyword evidence="7" id="KW-0325">Glycoprotein</keyword>
<dbReference type="InterPro" id="IPR050975">
    <property type="entry name" value="Sleep_regulator"/>
</dbReference>
<reference evidence="11" key="1">
    <citation type="journal article" date="2016" name="Sci. Rep.">
        <title>Molecular characterization of firefly nuptial gifts: a multi-omics approach sheds light on postcopulatory sexual selection.</title>
        <authorList>
            <person name="Al-Wathiqui N."/>
            <person name="Fallon T.R."/>
            <person name="South A."/>
            <person name="Weng J.K."/>
            <person name="Lewis S.M."/>
        </authorList>
    </citation>
    <scope>NUCLEOTIDE SEQUENCE</scope>
</reference>
<feature type="transmembrane region" description="Helical" evidence="9">
    <location>
        <begin position="121"/>
        <end position="140"/>
    </location>
</feature>
<keyword evidence="6 9" id="KW-0472">Membrane</keyword>
<dbReference type="PANTHER" id="PTHR33562">
    <property type="entry name" value="ATILLA, ISOFORM B-RELATED-RELATED"/>
    <property type="match status" value="1"/>
</dbReference>
<dbReference type="EMBL" id="GEZM01016746">
    <property type="protein sequence ID" value="JAV91154.1"/>
    <property type="molecule type" value="Transcribed_RNA"/>
</dbReference>
<evidence type="ECO:0000256" key="7">
    <source>
        <dbReference type="ARBA" id="ARBA00023180"/>
    </source>
</evidence>
<protein>
    <submittedName>
        <fullName evidence="11">Uncharacterized protein</fullName>
    </submittedName>
</protein>
<feature type="signal peptide" evidence="10">
    <location>
        <begin position="1"/>
        <end position="20"/>
    </location>
</feature>
<evidence type="ECO:0000256" key="9">
    <source>
        <dbReference type="SAM" id="Phobius"/>
    </source>
</evidence>
<dbReference type="AlphaFoldDB" id="A0A1Y1MZS1"/>
<dbReference type="PANTHER" id="PTHR33562:SF20">
    <property type="entry name" value="PROTEIN QUIVER"/>
    <property type="match status" value="1"/>
</dbReference>
<dbReference type="GO" id="GO:0030431">
    <property type="term" value="P:sleep"/>
    <property type="evidence" value="ECO:0007669"/>
    <property type="project" value="InterPro"/>
</dbReference>
<dbReference type="InterPro" id="IPR031424">
    <property type="entry name" value="QVR-like"/>
</dbReference>
<evidence type="ECO:0000256" key="1">
    <source>
        <dbReference type="ARBA" id="ARBA00004589"/>
    </source>
</evidence>
<evidence type="ECO:0000256" key="2">
    <source>
        <dbReference type="ARBA" id="ARBA00022622"/>
    </source>
</evidence>
<proteinExistence type="predicted"/>